<proteinExistence type="inferred from homology"/>
<dbReference type="OrthoDB" id="2127336at2759"/>
<evidence type="ECO:0000256" key="2">
    <source>
        <dbReference type="SAM" id="MobiDB-lite"/>
    </source>
</evidence>
<gene>
    <name evidence="4" type="ORF">PPROV_000309400</name>
</gene>
<comment type="caution">
    <text evidence="4">The sequence shown here is derived from an EMBL/GenBank/DDBJ whole genome shotgun (WGS) entry which is preliminary data.</text>
</comment>
<comment type="similarity">
    <text evidence="1">Belongs to the glutamate synthase family.</text>
</comment>
<keyword evidence="5" id="KW-1185">Reference proteome</keyword>
<dbReference type="SUPFAM" id="SSF51395">
    <property type="entry name" value="FMN-linked oxidoreductases"/>
    <property type="match status" value="1"/>
</dbReference>
<evidence type="ECO:0000313" key="4">
    <source>
        <dbReference type="EMBL" id="GHP04340.1"/>
    </source>
</evidence>
<dbReference type="Gene3D" id="3.20.20.70">
    <property type="entry name" value="Aldolase class I"/>
    <property type="match status" value="1"/>
</dbReference>
<organism evidence="4 5">
    <name type="scientific">Pycnococcus provasolii</name>
    <dbReference type="NCBI Taxonomy" id="41880"/>
    <lineage>
        <taxon>Eukaryota</taxon>
        <taxon>Viridiplantae</taxon>
        <taxon>Chlorophyta</taxon>
        <taxon>Pseudoscourfieldiophyceae</taxon>
        <taxon>Pseudoscourfieldiales</taxon>
        <taxon>Pycnococcaceae</taxon>
        <taxon>Pycnococcus</taxon>
    </lineage>
</organism>
<reference evidence="4" key="1">
    <citation type="submission" date="2020-10" db="EMBL/GenBank/DDBJ databases">
        <title>Unveiling of a novel bifunctional photoreceptor, Dualchrome1, isolated from a cosmopolitan green alga.</title>
        <authorList>
            <person name="Suzuki S."/>
            <person name="Kawachi M."/>
        </authorList>
    </citation>
    <scope>NUCLEOTIDE SEQUENCE</scope>
    <source>
        <strain evidence="4">NIES 2893</strain>
    </source>
</reference>
<dbReference type="GO" id="GO:0006537">
    <property type="term" value="P:glutamate biosynthetic process"/>
    <property type="evidence" value="ECO:0007669"/>
    <property type="project" value="InterPro"/>
</dbReference>
<evidence type="ECO:0000256" key="1">
    <source>
        <dbReference type="ARBA" id="ARBA00009716"/>
    </source>
</evidence>
<feature type="domain" description="Glutamate synthase" evidence="3">
    <location>
        <begin position="234"/>
        <end position="551"/>
    </location>
</feature>
<dbReference type="InterPro" id="IPR002932">
    <property type="entry name" value="Glu_synthdom"/>
</dbReference>
<name>A0A830HEV5_9CHLO</name>
<evidence type="ECO:0000313" key="5">
    <source>
        <dbReference type="Proteomes" id="UP000660262"/>
    </source>
</evidence>
<dbReference type="CDD" id="cd02808">
    <property type="entry name" value="GltS_FMN"/>
    <property type="match status" value="1"/>
</dbReference>
<sequence>MAQHSVMSLRFPIGGLRLKGQLSGGGLSGGGLGGGGLTKPFNDDPEWHKPVDDSRMSSWERSLGAQQHTFPDWVEEWNRDRFYQLGAVGAAAVPASFAAFGPAAATPYVLGAVVGGYWYLGIQNINSKHAVSRNFPVLGMMRYFLESVRPEIRQYFIESDTDANPYHRQHRSTIYRRAKGLNDTLPFGTRHDVYSTGYQWVKHSMFPKVVPEENKRILIGGNNPDVKQPYSASIMNVSGMSYGALSDNAVLALNHGAKMGNFYHNTGEGGISRFHLEPGGDIVWNVGTGYFGCRNNETGGFSPDRFQENATREAVKMIEIKLSQGAKPAHGGMLPGAKVTKEIADARGVLVGQDCMSPYFHSAFSTPEELMHFIKELRELSGGKPVGIKLCMGYGEEFMALVHAMVETGIHPDFVTIDGGEGGTGAAPPEFSNRVGAPLIEGLVIVDRVLVGAGLRDKVRVICSGKIVTGFDIVRALALGADVCNAARAMMFALGCIQALKCDTNKCPTGITTQDASLMAGLDVPTKSVRVARFHKKTTDKAFGIMGAMGYDNPIQVTGRNVVERLSPTRSASLEEIYPTIPAGSLVSTHAEAPVHMMAIWDHSRLLTKKRMSDVGPASLSVISALRSEKFAH</sequence>
<feature type="region of interest" description="Disordered" evidence="2">
    <location>
        <begin position="33"/>
        <end position="53"/>
    </location>
</feature>
<dbReference type="GO" id="GO:0015930">
    <property type="term" value="F:glutamate synthase activity"/>
    <property type="evidence" value="ECO:0007669"/>
    <property type="project" value="InterPro"/>
</dbReference>
<dbReference type="PANTHER" id="PTHR43819:SF1">
    <property type="entry name" value="ARCHAEAL-TYPE GLUTAMATE SYNTHASE [NADPH]"/>
    <property type="match status" value="1"/>
</dbReference>
<protein>
    <recommendedName>
        <fullName evidence="3">Glutamate synthase domain-containing protein</fullName>
    </recommendedName>
</protein>
<dbReference type="InterPro" id="IPR013785">
    <property type="entry name" value="Aldolase_TIM"/>
</dbReference>
<dbReference type="PANTHER" id="PTHR43819">
    <property type="entry name" value="ARCHAEAL-TYPE GLUTAMATE SYNTHASE [NADPH]"/>
    <property type="match status" value="1"/>
</dbReference>
<dbReference type="Proteomes" id="UP000660262">
    <property type="component" value="Unassembled WGS sequence"/>
</dbReference>
<dbReference type="Pfam" id="PF01645">
    <property type="entry name" value="Glu_synthase"/>
    <property type="match status" value="1"/>
</dbReference>
<dbReference type="AlphaFoldDB" id="A0A830HEV5"/>
<dbReference type="EMBL" id="BNJQ01000007">
    <property type="protein sequence ID" value="GHP04340.1"/>
    <property type="molecule type" value="Genomic_DNA"/>
</dbReference>
<feature type="compositionally biased region" description="Basic and acidic residues" evidence="2">
    <location>
        <begin position="41"/>
        <end position="53"/>
    </location>
</feature>
<evidence type="ECO:0000259" key="3">
    <source>
        <dbReference type="Pfam" id="PF01645"/>
    </source>
</evidence>
<accession>A0A830HEV5</accession>